<name>A0A6P6NTE5_CARAU</name>
<dbReference type="AlphaFoldDB" id="A0A6P6NTE5"/>
<dbReference type="CDD" id="cd00037">
    <property type="entry name" value="CLECT"/>
    <property type="match status" value="1"/>
</dbReference>
<dbReference type="GeneID" id="113089128"/>
<sequence length="178" mass="20272">MTSKLGHGSDLKTKFIAMLRSLLLLFIVFSTGNGVPKADIDLRCQHGWTHFETRCYKFFSQSATWLAAERNCIDQHANLASVHKEEENSFLMGLLPSPTTRCWIGVQDAVEEGEWLWSDGTNYDYDNWCTGEPNNLNVENCGEINWTSDECWNDSTCTNPKGYICATRSEMDWPTDPE</sequence>
<dbReference type="Gene3D" id="3.10.100.10">
    <property type="entry name" value="Mannose-Binding Protein A, subunit A"/>
    <property type="match status" value="1"/>
</dbReference>
<dbReference type="InterPro" id="IPR018378">
    <property type="entry name" value="C-type_lectin_CS"/>
</dbReference>
<evidence type="ECO:0000313" key="4">
    <source>
        <dbReference type="Proteomes" id="UP000515129"/>
    </source>
</evidence>
<dbReference type="InterPro" id="IPR050111">
    <property type="entry name" value="C-type_lectin/snaclec_domain"/>
</dbReference>
<evidence type="ECO:0000256" key="1">
    <source>
        <dbReference type="ARBA" id="ARBA00023157"/>
    </source>
</evidence>
<gene>
    <name evidence="5" type="primary">LOC113089128</name>
</gene>
<dbReference type="PANTHER" id="PTHR22803">
    <property type="entry name" value="MANNOSE, PHOSPHOLIPASE, LECTIN RECEPTOR RELATED"/>
    <property type="match status" value="1"/>
</dbReference>
<dbReference type="InterPro" id="IPR016187">
    <property type="entry name" value="CTDL_fold"/>
</dbReference>
<dbReference type="SUPFAM" id="SSF56436">
    <property type="entry name" value="C-type lectin-like"/>
    <property type="match status" value="1"/>
</dbReference>
<keyword evidence="1" id="KW-1015">Disulfide bond</keyword>
<dbReference type="SMART" id="SM00034">
    <property type="entry name" value="CLECT"/>
    <property type="match status" value="1"/>
</dbReference>
<keyword evidence="4" id="KW-1185">Reference proteome</keyword>
<dbReference type="OrthoDB" id="7357196at2759"/>
<feature type="chain" id="PRO_5028116716" evidence="2">
    <location>
        <begin position="35"/>
        <end position="178"/>
    </location>
</feature>
<protein>
    <submittedName>
        <fullName evidence="5">Galactose-specific lectin nattectin-like</fullName>
    </submittedName>
</protein>
<evidence type="ECO:0000259" key="3">
    <source>
        <dbReference type="PROSITE" id="PS50041"/>
    </source>
</evidence>
<dbReference type="KEGG" id="caua:113089128"/>
<evidence type="ECO:0000256" key="2">
    <source>
        <dbReference type="SAM" id="SignalP"/>
    </source>
</evidence>
<feature type="signal peptide" evidence="2">
    <location>
        <begin position="1"/>
        <end position="34"/>
    </location>
</feature>
<dbReference type="Pfam" id="PF00059">
    <property type="entry name" value="Lectin_C"/>
    <property type="match status" value="1"/>
</dbReference>
<evidence type="ECO:0000313" key="5">
    <source>
        <dbReference type="RefSeq" id="XP_026111714.1"/>
    </source>
</evidence>
<dbReference type="PROSITE" id="PS50041">
    <property type="entry name" value="C_TYPE_LECTIN_2"/>
    <property type="match status" value="1"/>
</dbReference>
<dbReference type="RefSeq" id="XP_026111714.1">
    <property type="nucleotide sequence ID" value="XM_026255929.1"/>
</dbReference>
<keyword evidence="2" id="KW-0732">Signal</keyword>
<dbReference type="InterPro" id="IPR016186">
    <property type="entry name" value="C-type_lectin-like/link_sf"/>
</dbReference>
<feature type="domain" description="C-type lectin" evidence="3">
    <location>
        <begin position="51"/>
        <end position="166"/>
    </location>
</feature>
<reference evidence="5" key="1">
    <citation type="submission" date="2025-08" db="UniProtKB">
        <authorList>
            <consortium name="RefSeq"/>
        </authorList>
    </citation>
    <scope>IDENTIFICATION</scope>
    <source>
        <strain evidence="5">Wakin</strain>
        <tissue evidence="5">Muscle</tissue>
    </source>
</reference>
<dbReference type="InterPro" id="IPR002353">
    <property type="entry name" value="AntifreezeII"/>
</dbReference>
<organism evidence="4 5">
    <name type="scientific">Carassius auratus</name>
    <name type="common">Goldfish</name>
    <dbReference type="NCBI Taxonomy" id="7957"/>
    <lineage>
        <taxon>Eukaryota</taxon>
        <taxon>Metazoa</taxon>
        <taxon>Chordata</taxon>
        <taxon>Craniata</taxon>
        <taxon>Vertebrata</taxon>
        <taxon>Euteleostomi</taxon>
        <taxon>Actinopterygii</taxon>
        <taxon>Neopterygii</taxon>
        <taxon>Teleostei</taxon>
        <taxon>Ostariophysi</taxon>
        <taxon>Cypriniformes</taxon>
        <taxon>Cyprinidae</taxon>
        <taxon>Cyprininae</taxon>
        <taxon>Carassius</taxon>
    </lineage>
</organism>
<dbReference type="PROSITE" id="PS00615">
    <property type="entry name" value="C_TYPE_LECTIN_1"/>
    <property type="match status" value="1"/>
</dbReference>
<dbReference type="InterPro" id="IPR001304">
    <property type="entry name" value="C-type_lectin-like"/>
</dbReference>
<dbReference type="Proteomes" id="UP000515129">
    <property type="component" value="Chromosome 6"/>
</dbReference>
<dbReference type="PRINTS" id="PR00356">
    <property type="entry name" value="ANTIFREEZEII"/>
</dbReference>
<accession>A0A6P6NTE5</accession>
<proteinExistence type="predicted"/>